<dbReference type="InterPro" id="IPR042001">
    <property type="entry name" value="Sortase_F"/>
</dbReference>
<dbReference type="InterPro" id="IPR023365">
    <property type="entry name" value="Sortase_dom-sf"/>
</dbReference>
<keyword evidence="2" id="KW-0812">Transmembrane</keyword>
<proteinExistence type="predicted"/>
<evidence type="ECO:0000256" key="1">
    <source>
        <dbReference type="ARBA" id="ARBA00022801"/>
    </source>
</evidence>
<dbReference type="RefSeq" id="WP_380580121.1">
    <property type="nucleotide sequence ID" value="NZ_JBHSQJ010000014.1"/>
</dbReference>
<organism evidence="3 4">
    <name type="scientific">Streptacidiphilus monticola</name>
    <dbReference type="NCBI Taxonomy" id="2161674"/>
    <lineage>
        <taxon>Bacteria</taxon>
        <taxon>Bacillati</taxon>
        <taxon>Actinomycetota</taxon>
        <taxon>Actinomycetes</taxon>
        <taxon>Kitasatosporales</taxon>
        <taxon>Streptomycetaceae</taxon>
        <taxon>Streptacidiphilus</taxon>
    </lineage>
</organism>
<gene>
    <name evidence="3" type="ORF">ACFP3V_04980</name>
</gene>
<evidence type="ECO:0000256" key="2">
    <source>
        <dbReference type="SAM" id="Phobius"/>
    </source>
</evidence>
<sequence>MRAAQPPPGGRRGVLDVVFGVMLAVLLGTILIAHGWKHYNPPPQPDAAQALNAPTPAHDRVLEAAATPLPPAVPTRVRIPAIGVSTPLVGLGLLRDGHLAAPPDNDRNLAGWYRAGTSPGAVGTAIIAGHVDTAHGPAAFYDLGALKKGRLIDIDRADHTTAVFTVDAVEAYTAKDFPDARVYGAAARPELRLITCGAGFDREHRQYLGNVVVYAHLSSWTHS</sequence>
<dbReference type="Pfam" id="PF04203">
    <property type="entry name" value="Sortase"/>
    <property type="match status" value="1"/>
</dbReference>
<keyword evidence="4" id="KW-1185">Reference proteome</keyword>
<dbReference type="CDD" id="cd05829">
    <property type="entry name" value="Sortase_F"/>
    <property type="match status" value="1"/>
</dbReference>
<dbReference type="SUPFAM" id="SSF63817">
    <property type="entry name" value="Sortase"/>
    <property type="match status" value="1"/>
</dbReference>
<name>A0ABW1FX23_9ACTN</name>
<keyword evidence="2" id="KW-1133">Transmembrane helix</keyword>
<evidence type="ECO:0000313" key="4">
    <source>
        <dbReference type="Proteomes" id="UP001596174"/>
    </source>
</evidence>
<dbReference type="NCBIfam" id="NF033748">
    <property type="entry name" value="class_F_sortase"/>
    <property type="match status" value="1"/>
</dbReference>
<dbReference type="InterPro" id="IPR005754">
    <property type="entry name" value="Sortase"/>
</dbReference>
<evidence type="ECO:0000313" key="3">
    <source>
        <dbReference type="EMBL" id="MFC5906573.1"/>
    </source>
</evidence>
<reference evidence="4" key="1">
    <citation type="journal article" date="2019" name="Int. J. Syst. Evol. Microbiol.">
        <title>The Global Catalogue of Microorganisms (GCM) 10K type strain sequencing project: providing services to taxonomists for standard genome sequencing and annotation.</title>
        <authorList>
            <consortium name="The Broad Institute Genomics Platform"/>
            <consortium name="The Broad Institute Genome Sequencing Center for Infectious Disease"/>
            <person name="Wu L."/>
            <person name="Ma J."/>
        </authorList>
    </citation>
    <scope>NUCLEOTIDE SEQUENCE [LARGE SCALE GENOMIC DNA]</scope>
    <source>
        <strain evidence="4">JCM 4816</strain>
    </source>
</reference>
<dbReference type="Proteomes" id="UP001596174">
    <property type="component" value="Unassembled WGS sequence"/>
</dbReference>
<feature type="transmembrane region" description="Helical" evidence="2">
    <location>
        <begin position="12"/>
        <end position="36"/>
    </location>
</feature>
<protein>
    <submittedName>
        <fullName evidence="3">Class F sortase</fullName>
    </submittedName>
</protein>
<dbReference type="Gene3D" id="2.40.260.10">
    <property type="entry name" value="Sortase"/>
    <property type="match status" value="1"/>
</dbReference>
<accession>A0ABW1FX23</accession>
<dbReference type="EMBL" id="JBHSQJ010000014">
    <property type="protein sequence ID" value="MFC5906573.1"/>
    <property type="molecule type" value="Genomic_DNA"/>
</dbReference>
<keyword evidence="2" id="KW-0472">Membrane</keyword>
<comment type="caution">
    <text evidence="3">The sequence shown here is derived from an EMBL/GenBank/DDBJ whole genome shotgun (WGS) entry which is preliminary data.</text>
</comment>
<keyword evidence="1" id="KW-0378">Hydrolase</keyword>